<dbReference type="Pfam" id="PF01966">
    <property type="entry name" value="HD"/>
    <property type="match status" value="1"/>
</dbReference>
<dbReference type="Proteomes" id="UP000070326">
    <property type="component" value="Unassembled WGS sequence"/>
</dbReference>
<reference evidence="2 4" key="1">
    <citation type="submission" date="2016-02" db="EMBL/GenBank/DDBJ databases">
        <authorList>
            <person name="Wen L."/>
            <person name="He K."/>
            <person name="Yang H."/>
        </authorList>
    </citation>
    <scope>NUCLEOTIDE SEQUENCE [LARGE SCALE GENOMIC DNA]</scope>
    <source>
        <strain evidence="2 4">MJR8628A</strain>
    </source>
</reference>
<name>A0A135YX22_9FIRM</name>
<protein>
    <submittedName>
        <fullName evidence="2">HD domain protein</fullName>
    </submittedName>
    <submittedName>
        <fullName evidence="3">tRNA 2'-O-methylase</fullName>
    </submittedName>
</protein>
<reference evidence="3 5" key="2">
    <citation type="submission" date="2018-06" db="EMBL/GenBank/DDBJ databases">
        <authorList>
            <consortium name="Pathogen Informatics"/>
            <person name="Doyle S."/>
        </authorList>
    </citation>
    <scope>NUCLEOTIDE SEQUENCE [LARGE SCALE GENOMIC DNA]</scope>
    <source>
        <strain evidence="3 5">NCTC11460</strain>
    </source>
</reference>
<dbReference type="GO" id="GO:0032259">
    <property type="term" value="P:methylation"/>
    <property type="evidence" value="ECO:0007669"/>
    <property type="project" value="UniProtKB-KW"/>
</dbReference>
<dbReference type="AlphaFoldDB" id="A0A135YX22"/>
<evidence type="ECO:0000313" key="5">
    <source>
        <dbReference type="Proteomes" id="UP000255101"/>
    </source>
</evidence>
<dbReference type="PATRIC" id="fig|1261.3.peg.1294"/>
<keyword evidence="3" id="KW-0489">Methyltransferase</keyword>
<evidence type="ECO:0000313" key="2">
    <source>
        <dbReference type="EMBL" id="KXI13963.1"/>
    </source>
</evidence>
<sequence>MSMEKGTYFSKEYCPTKAECFDILRVYGTPIHVQGHCNAVGEVGYAIARALKEKGLDINERLVASAGYLHDIARVHKIHEKVGANYLKSIGLEDVSRVISDHTKHKINQEILSLDEEDILCIADRLVIEASFVGPEKRMDYIKSKAIKKYGKESEPLLDKIKDDFIKFVAEIETFIGDEIINIIPDDIRLTS</sequence>
<evidence type="ECO:0000259" key="1">
    <source>
        <dbReference type="Pfam" id="PF01966"/>
    </source>
</evidence>
<proteinExistence type="predicted"/>
<gene>
    <name evidence="2" type="ORF">HMPREF3195_00434</name>
    <name evidence="3" type="ORF">NCTC11460_00543</name>
</gene>
<dbReference type="SUPFAM" id="SSF109604">
    <property type="entry name" value="HD-domain/PDEase-like"/>
    <property type="match status" value="1"/>
</dbReference>
<feature type="domain" description="HD" evidence="1">
    <location>
        <begin position="35"/>
        <end position="126"/>
    </location>
</feature>
<evidence type="ECO:0000313" key="4">
    <source>
        <dbReference type="Proteomes" id="UP000070326"/>
    </source>
</evidence>
<evidence type="ECO:0000313" key="3">
    <source>
        <dbReference type="EMBL" id="SUB60636.1"/>
    </source>
</evidence>
<dbReference type="Proteomes" id="UP000255101">
    <property type="component" value="Unassembled WGS sequence"/>
</dbReference>
<dbReference type="CDD" id="cd00077">
    <property type="entry name" value="HDc"/>
    <property type="match status" value="1"/>
</dbReference>
<accession>A0A135YX22</accession>
<dbReference type="STRING" id="1261.HMPREF3195_00434"/>
<dbReference type="eggNOG" id="COG1418">
    <property type="taxonomic scope" value="Bacteria"/>
</dbReference>
<dbReference type="Gene3D" id="1.10.3210.10">
    <property type="entry name" value="Hypothetical protein af1432"/>
    <property type="match status" value="1"/>
</dbReference>
<dbReference type="InterPro" id="IPR006674">
    <property type="entry name" value="HD_domain"/>
</dbReference>
<dbReference type="GO" id="GO:0008168">
    <property type="term" value="F:methyltransferase activity"/>
    <property type="evidence" value="ECO:0007669"/>
    <property type="project" value="UniProtKB-KW"/>
</dbReference>
<keyword evidence="3" id="KW-0808">Transferase</keyword>
<dbReference type="RefSeq" id="WP_002844986.1">
    <property type="nucleotide sequence ID" value="NZ_CAXUJS010000019.1"/>
</dbReference>
<dbReference type="InterPro" id="IPR003607">
    <property type="entry name" value="HD/PDEase_dom"/>
</dbReference>
<dbReference type="EMBL" id="LSQZ01000015">
    <property type="protein sequence ID" value="KXI13963.1"/>
    <property type="molecule type" value="Genomic_DNA"/>
</dbReference>
<dbReference type="EMBL" id="UGTB01000004">
    <property type="protein sequence ID" value="SUB60636.1"/>
    <property type="molecule type" value="Genomic_DNA"/>
</dbReference>
<organism evidence="2 4">
    <name type="scientific">Peptostreptococcus anaerobius</name>
    <dbReference type="NCBI Taxonomy" id="1261"/>
    <lineage>
        <taxon>Bacteria</taxon>
        <taxon>Bacillati</taxon>
        <taxon>Bacillota</taxon>
        <taxon>Clostridia</taxon>
        <taxon>Peptostreptococcales</taxon>
        <taxon>Peptostreptococcaceae</taxon>
        <taxon>Peptostreptococcus</taxon>
    </lineage>
</organism>